<dbReference type="EMBL" id="MCGT01000018">
    <property type="protein sequence ID" value="ORX52336.1"/>
    <property type="molecule type" value="Genomic_DNA"/>
</dbReference>
<sequence length="311" mass="34870">MDAITNHVEICTSSSASPGSSAMDLLFADNLKDQRMNHSLNVLGTFTFLTDALELSYEGFAEALWSMDFDTTSNRRSHEFALIIKYALTDFHMICQAPSVQVKHERTAFVEFVIPYLKALDKCTGLVKIGWCEKDLNANKLIVLNRNDTLKNAVIRKIDALGTLNTSTTMEDLLVESSGGNFEENVKHAQEDTLKVIECSTMVLKAEASQRKDAAFDLFKQSKVMSLLVIKNQLTLCSTGILENKRWSFVQLRSATLPVSWEQRYLLVKVFELLATLMLELERMERLGLELDKSAAGVTPYEGPSVREALV</sequence>
<keyword evidence="2" id="KW-1185">Reference proteome</keyword>
<name>A0A1X2GF06_9FUNG</name>
<evidence type="ECO:0000313" key="2">
    <source>
        <dbReference type="Proteomes" id="UP000242146"/>
    </source>
</evidence>
<proteinExistence type="predicted"/>
<dbReference type="OrthoDB" id="2289105at2759"/>
<dbReference type="AlphaFoldDB" id="A0A1X2GF06"/>
<dbReference type="Proteomes" id="UP000242146">
    <property type="component" value="Unassembled WGS sequence"/>
</dbReference>
<reference evidence="1 2" key="1">
    <citation type="submission" date="2016-07" db="EMBL/GenBank/DDBJ databases">
        <title>Pervasive Adenine N6-methylation of Active Genes in Fungi.</title>
        <authorList>
            <consortium name="DOE Joint Genome Institute"/>
            <person name="Mondo S.J."/>
            <person name="Dannebaum R.O."/>
            <person name="Kuo R.C."/>
            <person name="Labutti K."/>
            <person name="Haridas S."/>
            <person name="Kuo A."/>
            <person name="Salamov A."/>
            <person name="Ahrendt S.R."/>
            <person name="Lipzen A."/>
            <person name="Sullivan W."/>
            <person name="Andreopoulos W.B."/>
            <person name="Clum A."/>
            <person name="Lindquist E."/>
            <person name="Daum C."/>
            <person name="Ramamoorthy G.K."/>
            <person name="Gryganskyi A."/>
            <person name="Culley D."/>
            <person name="Magnuson J.K."/>
            <person name="James T.Y."/>
            <person name="O'Malley M.A."/>
            <person name="Stajich J.E."/>
            <person name="Spatafora J.W."/>
            <person name="Visel A."/>
            <person name="Grigoriev I.V."/>
        </authorList>
    </citation>
    <scope>NUCLEOTIDE SEQUENCE [LARGE SCALE GENOMIC DNA]</scope>
    <source>
        <strain evidence="1 2">NRRL 3301</strain>
    </source>
</reference>
<gene>
    <name evidence="1" type="ORF">DM01DRAFT_328441</name>
</gene>
<comment type="caution">
    <text evidence="1">The sequence shown here is derived from an EMBL/GenBank/DDBJ whole genome shotgun (WGS) entry which is preliminary data.</text>
</comment>
<protein>
    <submittedName>
        <fullName evidence="1">Uncharacterized protein</fullName>
    </submittedName>
</protein>
<accession>A0A1X2GF06</accession>
<evidence type="ECO:0000313" key="1">
    <source>
        <dbReference type="EMBL" id="ORX52336.1"/>
    </source>
</evidence>
<organism evidence="1 2">
    <name type="scientific">Hesseltinella vesiculosa</name>
    <dbReference type="NCBI Taxonomy" id="101127"/>
    <lineage>
        <taxon>Eukaryota</taxon>
        <taxon>Fungi</taxon>
        <taxon>Fungi incertae sedis</taxon>
        <taxon>Mucoromycota</taxon>
        <taxon>Mucoromycotina</taxon>
        <taxon>Mucoromycetes</taxon>
        <taxon>Mucorales</taxon>
        <taxon>Cunninghamellaceae</taxon>
        <taxon>Hesseltinella</taxon>
    </lineage>
</organism>